<dbReference type="SUPFAM" id="SSF50630">
    <property type="entry name" value="Acid proteases"/>
    <property type="match status" value="1"/>
</dbReference>
<protein>
    <submittedName>
        <fullName evidence="1">Uncharacterized protein</fullName>
    </submittedName>
</protein>
<dbReference type="PROSITE" id="PS00141">
    <property type="entry name" value="ASP_PROTEASE"/>
    <property type="match status" value="1"/>
</dbReference>
<evidence type="ECO:0000313" key="2">
    <source>
        <dbReference type="Proteomes" id="UP000825935"/>
    </source>
</evidence>
<proteinExistence type="predicted"/>
<dbReference type="CDD" id="cd00303">
    <property type="entry name" value="retropepsin_like"/>
    <property type="match status" value="1"/>
</dbReference>
<dbReference type="Pfam" id="PF13650">
    <property type="entry name" value="Asp_protease_2"/>
    <property type="match status" value="1"/>
</dbReference>
<evidence type="ECO:0000313" key="1">
    <source>
        <dbReference type="EMBL" id="KAH7278243.1"/>
    </source>
</evidence>
<dbReference type="InterPro" id="IPR001969">
    <property type="entry name" value="Aspartic_peptidase_AS"/>
</dbReference>
<reference evidence="1" key="1">
    <citation type="submission" date="2021-08" db="EMBL/GenBank/DDBJ databases">
        <title>WGS assembly of Ceratopteris richardii.</title>
        <authorList>
            <person name="Marchant D.B."/>
            <person name="Chen G."/>
            <person name="Jenkins J."/>
            <person name="Shu S."/>
            <person name="Leebens-Mack J."/>
            <person name="Grimwood J."/>
            <person name="Schmutz J."/>
            <person name="Soltis P."/>
            <person name="Soltis D."/>
            <person name="Chen Z.-H."/>
        </authorList>
    </citation>
    <scope>NUCLEOTIDE SEQUENCE</scope>
    <source>
        <strain evidence="1">Whitten #5841</strain>
        <tissue evidence="1">Leaf</tissue>
    </source>
</reference>
<accession>A0A8T2Q3R4</accession>
<organism evidence="1 2">
    <name type="scientific">Ceratopteris richardii</name>
    <name type="common">Triangle waterfern</name>
    <dbReference type="NCBI Taxonomy" id="49495"/>
    <lineage>
        <taxon>Eukaryota</taxon>
        <taxon>Viridiplantae</taxon>
        <taxon>Streptophyta</taxon>
        <taxon>Embryophyta</taxon>
        <taxon>Tracheophyta</taxon>
        <taxon>Polypodiopsida</taxon>
        <taxon>Polypodiidae</taxon>
        <taxon>Polypodiales</taxon>
        <taxon>Pteridineae</taxon>
        <taxon>Pteridaceae</taxon>
        <taxon>Parkerioideae</taxon>
        <taxon>Ceratopteris</taxon>
    </lineage>
</organism>
<gene>
    <name evidence="1" type="ORF">KP509_38G032300</name>
</gene>
<dbReference type="GO" id="GO:0006508">
    <property type="term" value="P:proteolysis"/>
    <property type="evidence" value="ECO:0007669"/>
    <property type="project" value="InterPro"/>
</dbReference>
<dbReference type="OrthoDB" id="1934862at2759"/>
<dbReference type="Proteomes" id="UP000825935">
    <property type="component" value="Chromosome 38"/>
</dbReference>
<dbReference type="EMBL" id="CM035443">
    <property type="protein sequence ID" value="KAH7278243.1"/>
    <property type="molecule type" value="Genomic_DNA"/>
</dbReference>
<dbReference type="AlphaFoldDB" id="A0A8T2Q3R4"/>
<name>A0A8T2Q3R4_CERRI</name>
<sequence length="155" mass="18021">MSGEVHGHLVKVLFDTGSTHNVINSSLVKKLKLKTTPSAYTYRVELADGKGSEIWDRRVVGLPVQIQTYKDELDFEIVRLARFDLVLSKQWHASKKPTIDFQTHIYQFNHNGHRIIIRGDPDVKVYRRASTSTMVKSECKYLYFLYLEHKELLNL</sequence>
<dbReference type="InterPro" id="IPR021109">
    <property type="entry name" value="Peptidase_aspartic_dom_sf"/>
</dbReference>
<keyword evidence="2" id="KW-1185">Reference proteome</keyword>
<comment type="caution">
    <text evidence="1">The sequence shown here is derived from an EMBL/GenBank/DDBJ whole genome shotgun (WGS) entry which is preliminary data.</text>
</comment>
<dbReference type="GO" id="GO:0004190">
    <property type="term" value="F:aspartic-type endopeptidase activity"/>
    <property type="evidence" value="ECO:0007669"/>
    <property type="project" value="InterPro"/>
</dbReference>
<dbReference type="Gene3D" id="2.40.70.10">
    <property type="entry name" value="Acid Proteases"/>
    <property type="match status" value="1"/>
</dbReference>